<dbReference type="Proteomes" id="UP001500864">
    <property type="component" value="Unassembled WGS sequence"/>
</dbReference>
<accession>A0ABP9N2Z9</accession>
<reference evidence="2" key="1">
    <citation type="journal article" date="2019" name="Int. J. Syst. Evol. Microbiol.">
        <title>The Global Catalogue of Microorganisms (GCM) 10K type strain sequencing project: providing services to taxonomists for standard genome sequencing and annotation.</title>
        <authorList>
            <consortium name="The Broad Institute Genomics Platform"/>
            <consortium name="The Broad Institute Genome Sequencing Center for Infectious Disease"/>
            <person name="Wu L."/>
            <person name="Ma J."/>
        </authorList>
    </citation>
    <scope>NUCLEOTIDE SEQUENCE [LARGE SCALE GENOMIC DNA]</scope>
    <source>
        <strain evidence="2">JCM 17712</strain>
    </source>
</reference>
<comment type="caution">
    <text evidence="1">The sequence shown here is derived from an EMBL/GenBank/DDBJ whole genome shotgun (WGS) entry which is preliminary data.</text>
</comment>
<keyword evidence="2" id="KW-1185">Reference proteome</keyword>
<sequence>MGFSKNFFLLLENCEMIIILRRLFYALEEIVTENTLANEVVLSLWLCAKAFEKQGGNGGFS</sequence>
<name>A0ABP9N2Z9_9HYPH</name>
<gene>
    <name evidence="1" type="ORF">GCM10023261_03460</name>
</gene>
<evidence type="ECO:0000313" key="1">
    <source>
        <dbReference type="EMBL" id="GAA5104718.1"/>
    </source>
</evidence>
<dbReference type="EMBL" id="BAABIZ010000002">
    <property type="protein sequence ID" value="GAA5104718.1"/>
    <property type="molecule type" value="Genomic_DNA"/>
</dbReference>
<organism evidence="1 2">
    <name type="scientific">Bartonella jaculi</name>
    <dbReference type="NCBI Taxonomy" id="686226"/>
    <lineage>
        <taxon>Bacteria</taxon>
        <taxon>Pseudomonadati</taxon>
        <taxon>Pseudomonadota</taxon>
        <taxon>Alphaproteobacteria</taxon>
        <taxon>Hyphomicrobiales</taxon>
        <taxon>Bartonellaceae</taxon>
        <taxon>Bartonella</taxon>
    </lineage>
</organism>
<evidence type="ECO:0000313" key="2">
    <source>
        <dbReference type="Proteomes" id="UP001500864"/>
    </source>
</evidence>
<proteinExistence type="predicted"/>
<protein>
    <submittedName>
        <fullName evidence="1">Uncharacterized protein</fullName>
    </submittedName>
</protein>